<dbReference type="GeneID" id="80351164"/>
<reference evidence="3 4" key="1">
    <citation type="submission" date="2020-08" db="EMBL/GenBank/DDBJ databases">
        <title>Genome Sequencing of Nocardia wallacei strain FMUON74 and assembly.</title>
        <authorList>
            <person name="Toyokawa M."/>
            <person name="Uesaka K."/>
        </authorList>
    </citation>
    <scope>NUCLEOTIDE SEQUENCE [LARGE SCALE GENOMIC DNA]</scope>
    <source>
        <strain evidence="3 4">FMUON74</strain>
    </source>
</reference>
<dbReference type="RefSeq" id="WP_187685668.1">
    <property type="nucleotide sequence ID" value="NZ_AP023396.1"/>
</dbReference>
<evidence type="ECO:0000256" key="2">
    <source>
        <dbReference type="SAM" id="SignalP"/>
    </source>
</evidence>
<evidence type="ECO:0000313" key="4">
    <source>
        <dbReference type="Proteomes" id="UP000516173"/>
    </source>
</evidence>
<keyword evidence="2" id="KW-0732">Signal</keyword>
<dbReference type="AlphaFoldDB" id="A0A7G1KUV4"/>
<evidence type="ECO:0008006" key="5">
    <source>
        <dbReference type="Google" id="ProtNLM"/>
    </source>
</evidence>
<accession>A0A7G1KUV4</accession>
<dbReference type="EMBL" id="AP023396">
    <property type="protein sequence ID" value="BCK59010.1"/>
    <property type="molecule type" value="Genomic_DNA"/>
</dbReference>
<evidence type="ECO:0000256" key="1">
    <source>
        <dbReference type="SAM" id="MobiDB-lite"/>
    </source>
</evidence>
<gene>
    <name evidence="3" type="ORF">NWFMUON74_67820</name>
</gene>
<sequence length="136" mass="14015">MVRRNRKVKAAIRVGLAAVPVAVALACAGVPTAVAGPVQPGVTTPKEPAEQSTDEPADFRSAAPQNTAPAPRTKPRPEKKPDQSPAPEPPAPRSVRIGEFSAPVPDAVPSELVDGVNRTTEGIQNALIPGTPQPAK</sequence>
<evidence type="ECO:0000313" key="3">
    <source>
        <dbReference type="EMBL" id="BCK59010.1"/>
    </source>
</evidence>
<feature type="signal peptide" evidence="2">
    <location>
        <begin position="1"/>
        <end position="35"/>
    </location>
</feature>
<protein>
    <recommendedName>
        <fullName evidence="5">Lipoprotein</fullName>
    </recommendedName>
</protein>
<feature type="region of interest" description="Disordered" evidence="1">
    <location>
        <begin position="117"/>
        <end position="136"/>
    </location>
</feature>
<feature type="region of interest" description="Disordered" evidence="1">
    <location>
        <begin position="33"/>
        <end position="110"/>
    </location>
</feature>
<dbReference type="PROSITE" id="PS51257">
    <property type="entry name" value="PROKAR_LIPOPROTEIN"/>
    <property type="match status" value="1"/>
</dbReference>
<feature type="chain" id="PRO_5028938742" description="Lipoprotein" evidence="2">
    <location>
        <begin position="36"/>
        <end position="136"/>
    </location>
</feature>
<name>A0A7G1KUV4_9NOCA</name>
<dbReference type="KEGG" id="nwl:NWFMUON74_67820"/>
<proteinExistence type="predicted"/>
<organism evidence="3 4">
    <name type="scientific">Nocardia wallacei</name>
    <dbReference type="NCBI Taxonomy" id="480035"/>
    <lineage>
        <taxon>Bacteria</taxon>
        <taxon>Bacillati</taxon>
        <taxon>Actinomycetota</taxon>
        <taxon>Actinomycetes</taxon>
        <taxon>Mycobacteriales</taxon>
        <taxon>Nocardiaceae</taxon>
        <taxon>Nocardia</taxon>
    </lineage>
</organism>
<keyword evidence="4" id="KW-1185">Reference proteome</keyword>
<dbReference type="Proteomes" id="UP000516173">
    <property type="component" value="Chromosome"/>
</dbReference>